<dbReference type="RefSeq" id="WP_132684466.1">
    <property type="nucleotide sequence ID" value="NZ_SMLA01000029.1"/>
</dbReference>
<comment type="caution">
    <text evidence="2">The sequence shown here is derived from an EMBL/GenBank/DDBJ whole genome shotgun (WGS) entry which is preliminary data.</text>
</comment>
<sequence length="91" mass="9056">MKHTASRAITASLLVGAALCTAAPAALAAPEAPAAVTAQDGPAVVDEPDTGDLNDKWTFAPVGVPVFGLIDSVLVVPARLGLPALPTLPSF</sequence>
<evidence type="ECO:0000313" key="2">
    <source>
        <dbReference type="EMBL" id="TDD86460.1"/>
    </source>
</evidence>
<evidence type="ECO:0000256" key="1">
    <source>
        <dbReference type="SAM" id="SignalP"/>
    </source>
</evidence>
<keyword evidence="1" id="KW-0732">Signal</keyword>
<dbReference type="EMBL" id="SMLA01000029">
    <property type="protein sequence ID" value="TDD86460.1"/>
    <property type="molecule type" value="Genomic_DNA"/>
</dbReference>
<accession>A0A4R5BMV9</accession>
<keyword evidence="3" id="KW-1185">Reference proteome</keyword>
<protein>
    <submittedName>
        <fullName evidence="2">Uncharacterized protein</fullName>
    </submittedName>
</protein>
<feature type="signal peptide" evidence="1">
    <location>
        <begin position="1"/>
        <end position="28"/>
    </location>
</feature>
<dbReference type="Proteomes" id="UP000294723">
    <property type="component" value="Unassembled WGS sequence"/>
</dbReference>
<reference evidence="2 3" key="1">
    <citation type="submission" date="2019-03" db="EMBL/GenBank/DDBJ databases">
        <title>Draft genome sequences of novel Actinobacteria.</title>
        <authorList>
            <person name="Sahin N."/>
            <person name="Ay H."/>
            <person name="Saygin H."/>
        </authorList>
    </citation>
    <scope>NUCLEOTIDE SEQUENCE [LARGE SCALE GENOMIC DNA]</scope>
    <source>
        <strain evidence="2 3">5K548</strain>
    </source>
</reference>
<dbReference type="AlphaFoldDB" id="A0A4R5BMV9"/>
<evidence type="ECO:0000313" key="3">
    <source>
        <dbReference type="Proteomes" id="UP000294723"/>
    </source>
</evidence>
<organism evidence="2 3">
    <name type="scientific">Saccharopolyspora karakumensis</name>
    <dbReference type="NCBI Taxonomy" id="2530386"/>
    <lineage>
        <taxon>Bacteria</taxon>
        <taxon>Bacillati</taxon>
        <taxon>Actinomycetota</taxon>
        <taxon>Actinomycetes</taxon>
        <taxon>Pseudonocardiales</taxon>
        <taxon>Pseudonocardiaceae</taxon>
        <taxon>Saccharopolyspora</taxon>
    </lineage>
</organism>
<gene>
    <name evidence="2" type="ORF">E1202_18875</name>
</gene>
<feature type="chain" id="PRO_5020280255" evidence="1">
    <location>
        <begin position="29"/>
        <end position="91"/>
    </location>
</feature>
<name>A0A4R5BMV9_9PSEU</name>
<proteinExistence type="predicted"/>